<dbReference type="InterPro" id="IPR002300">
    <property type="entry name" value="aa-tRNA-synth_Ia"/>
</dbReference>
<dbReference type="NCBIfam" id="NF004349">
    <property type="entry name" value="PRK05729.1"/>
    <property type="match status" value="1"/>
</dbReference>
<accession>A0A382G9M5</accession>
<evidence type="ECO:0000256" key="1">
    <source>
        <dbReference type="ARBA" id="ARBA00004496"/>
    </source>
</evidence>
<dbReference type="GO" id="GO:0004832">
    <property type="term" value="F:valine-tRNA ligase activity"/>
    <property type="evidence" value="ECO:0007669"/>
    <property type="project" value="UniProtKB-EC"/>
</dbReference>
<feature type="domain" description="Aminoacyl-tRNA synthetase class Ia" evidence="11">
    <location>
        <begin position="14"/>
        <end position="492"/>
    </location>
</feature>
<proteinExistence type="predicted"/>
<comment type="subunit">
    <text evidence="2">Monomer.</text>
</comment>
<dbReference type="PROSITE" id="PS00178">
    <property type="entry name" value="AA_TRNA_LIGASE_I"/>
    <property type="match status" value="1"/>
</dbReference>
<dbReference type="GO" id="GO:0002161">
    <property type="term" value="F:aminoacyl-tRNA deacylase activity"/>
    <property type="evidence" value="ECO:0007669"/>
    <property type="project" value="InterPro"/>
</dbReference>
<evidence type="ECO:0000313" key="12">
    <source>
        <dbReference type="EMBL" id="SVB70901.1"/>
    </source>
</evidence>
<keyword evidence="7" id="KW-0067">ATP-binding</keyword>
<dbReference type="SUPFAM" id="SSF52374">
    <property type="entry name" value="Nucleotidylyl transferase"/>
    <property type="match status" value="1"/>
</dbReference>
<dbReference type="InterPro" id="IPR001412">
    <property type="entry name" value="aa-tRNA-synth_I_CS"/>
</dbReference>
<dbReference type="InterPro" id="IPR002303">
    <property type="entry name" value="Valyl-tRNA_ligase"/>
</dbReference>
<dbReference type="NCBIfam" id="TIGR00422">
    <property type="entry name" value="valS"/>
    <property type="match status" value="1"/>
</dbReference>
<reference evidence="12" key="1">
    <citation type="submission" date="2018-05" db="EMBL/GenBank/DDBJ databases">
        <authorList>
            <person name="Lanie J.A."/>
            <person name="Ng W.-L."/>
            <person name="Kazmierczak K.M."/>
            <person name="Andrzejewski T.M."/>
            <person name="Davidsen T.M."/>
            <person name="Wayne K.J."/>
            <person name="Tettelin H."/>
            <person name="Glass J.I."/>
            <person name="Rusch D."/>
            <person name="Podicherti R."/>
            <person name="Tsui H.-C.T."/>
            <person name="Winkler M.E."/>
        </authorList>
    </citation>
    <scope>NUCLEOTIDE SEQUENCE</scope>
</reference>
<dbReference type="AlphaFoldDB" id="A0A382G9M5"/>
<dbReference type="InterPro" id="IPR009008">
    <property type="entry name" value="Val/Leu/Ile-tRNA-synth_edit"/>
</dbReference>
<dbReference type="InterPro" id="IPR014729">
    <property type="entry name" value="Rossmann-like_a/b/a_fold"/>
</dbReference>
<evidence type="ECO:0000259" key="11">
    <source>
        <dbReference type="Pfam" id="PF00133"/>
    </source>
</evidence>
<dbReference type="Gene3D" id="3.90.740.10">
    <property type="entry name" value="Valyl/Leucyl/Isoleucyl-tRNA synthetase, editing domain"/>
    <property type="match status" value="1"/>
</dbReference>
<dbReference type="Gene3D" id="3.40.50.620">
    <property type="entry name" value="HUPs"/>
    <property type="match status" value="2"/>
</dbReference>
<dbReference type="PANTHER" id="PTHR11946:SF93">
    <property type="entry name" value="VALINE--TRNA LIGASE, CHLOROPLASTIC_MITOCHONDRIAL 2"/>
    <property type="match status" value="1"/>
</dbReference>
<keyword evidence="4" id="KW-0963">Cytoplasm</keyword>
<keyword evidence="5" id="KW-0436">Ligase</keyword>
<evidence type="ECO:0000256" key="2">
    <source>
        <dbReference type="ARBA" id="ARBA00011245"/>
    </source>
</evidence>
<dbReference type="GO" id="GO:0005829">
    <property type="term" value="C:cytosol"/>
    <property type="evidence" value="ECO:0007669"/>
    <property type="project" value="TreeGrafter"/>
</dbReference>
<protein>
    <recommendedName>
        <fullName evidence="3">valine--tRNA ligase</fullName>
        <ecNumber evidence="3">6.1.1.9</ecNumber>
    </recommendedName>
    <alternativeName>
        <fullName evidence="10">Valyl-tRNA synthetase</fullName>
    </alternativeName>
</protein>
<comment type="subcellular location">
    <subcellularLocation>
        <location evidence="1">Cytoplasm</location>
    </subcellularLocation>
</comment>
<evidence type="ECO:0000256" key="7">
    <source>
        <dbReference type="ARBA" id="ARBA00022840"/>
    </source>
</evidence>
<feature type="non-terminal residue" evidence="12">
    <location>
        <position position="492"/>
    </location>
</feature>
<dbReference type="CDD" id="cd00817">
    <property type="entry name" value="ValRS_core"/>
    <property type="match status" value="1"/>
</dbReference>
<dbReference type="SUPFAM" id="SSF50677">
    <property type="entry name" value="ValRS/IleRS/LeuRS editing domain"/>
    <property type="match status" value="1"/>
</dbReference>
<keyword evidence="9" id="KW-0030">Aminoacyl-tRNA synthetase</keyword>
<dbReference type="Pfam" id="PF00133">
    <property type="entry name" value="tRNA-synt_1"/>
    <property type="match status" value="1"/>
</dbReference>
<dbReference type="FunFam" id="3.40.50.620:FF:000032">
    <property type="entry name" value="Valine--tRNA ligase"/>
    <property type="match status" value="1"/>
</dbReference>
<keyword evidence="8" id="KW-0648">Protein biosynthesis</keyword>
<dbReference type="PRINTS" id="PR00986">
    <property type="entry name" value="TRNASYNTHVAL"/>
</dbReference>
<organism evidence="12">
    <name type="scientific">marine metagenome</name>
    <dbReference type="NCBI Taxonomy" id="408172"/>
    <lineage>
        <taxon>unclassified sequences</taxon>
        <taxon>metagenomes</taxon>
        <taxon>ecological metagenomes</taxon>
    </lineage>
</organism>
<evidence type="ECO:0000256" key="8">
    <source>
        <dbReference type="ARBA" id="ARBA00022917"/>
    </source>
</evidence>
<evidence type="ECO:0000256" key="5">
    <source>
        <dbReference type="ARBA" id="ARBA00022598"/>
    </source>
</evidence>
<evidence type="ECO:0000256" key="4">
    <source>
        <dbReference type="ARBA" id="ARBA00022490"/>
    </source>
</evidence>
<gene>
    <name evidence="12" type="ORF">METZ01_LOCUS223755</name>
</gene>
<dbReference type="GO" id="GO:0006438">
    <property type="term" value="P:valyl-tRNA aminoacylation"/>
    <property type="evidence" value="ECO:0007669"/>
    <property type="project" value="InterPro"/>
</dbReference>
<dbReference type="EMBL" id="UINC01053863">
    <property type="protein sequence ID" value="SVB70901.1"/>
    <property type="molecule type" value="Genomic_DNA"/>
</dbReference>
<evidence type="ECO:0000256" key="9">
    <source>
        <dbReference type="ARBA" id="ARBA00023146"/>
    </source>
</evidence>
<evidence type="ECO:0000256" key="6">
    <source>
        <dbReference type="ARBA" id="ARBA00022741"/>
    </source>
</evidence>
<keyword evidence="6" id="KW-0547">Nucleotide-binding</keyword>
<evidence type="ECO:0000256" key="3">
    <source>
        <dbReference type="ARBA" id="ARBA00013169"/>
    </source>
</evidence>
<dbReference type="GO" id="GO:0005524">
    <property type="term" value="F:ATP binding"/>
    <property type="evidence" value="ECO:0007669"/>
    <property type="project" value="UniProtKB-KW"/>
</dbReference>
<dbReference type="EC" id="6.1.1.9" evidence="3"/>
<dbReference type="PANTHER" id="PTHR11946">
    <property type="entry name" value="VALYL-TRNA SYNTHETASES"/>
    <property type="match status" value="1"/>
</dbReference>
<name>A0A382G9M5_9ZZZZ</name>
<sequence length="492" mass="57303">MDKTYNPSKTEKEIYSFWLSKNVFAPSDQNTELDPFTIIMPPPNVTGELHMGHALTIAIEDLIIRWKRMLGHSTLYLPGSDHAGIATQVVVEKEIAKTGSSRHDLGREKFIKKVWEWVDDYGDRIYKQMQRMGASCDWSRKAFTLDETPQLAVKTTFVNLYNKKLIYRGERITNWCNRCATVLSDLEVKYKPEKSKLYYIKYYIKDSEQKTFLTIATTRPETLLGDTAVAVNPKDKRFKSYIGNKIIVPIVNREVNVIGDSSVEIDFGTGALKVTPAHDHTDFEIGQKHNLQVINVFNQEGKGNENADKYEGLLIEEIRNQIVKDLEKEEYLENIEDYDNNVSHCERCDSKVEPYISMQWFVNIKPLAEKAINAVKNENIKIIPERFNKTYFEWMENIVDWCISRQLWWGHRIPAWFCNKCEHITVSMETPIDCEECKSRDIFQDPDVLDTWFSSGLWTHSTLGWPNDTKDLNKFYPSTVMETGYDILFFWV</sequence>
<evidence type="ECO:0000256" key="10">
    <source>
        <dbReference type="ARBA" id="ARBA00029936"/>
    </source>
</evidence>